<dbReference type="InParanoid" id="A0A3R7H0W9"/>
<evidence type="ECO:0000313" key="2">
    <source>
        <dbReference type="Proteomes" id="UP000286415"/>
    </source>
</evidence>
<reference evidence="1 2" key="1">
    <citation type="journal article" date="2018" name="Biotechnol. Adv.">
        <title>Improved genomic resources and new bioinformatic workflow for the carcinogenic parasite Clonorchis sinensis: Biotechnological implications.</title>
        <authorList>
            <person name="Wang D."/>
            <person name="Korhonen P.K."/>
            <person name="Gasser R.B."/>
            <person name="Young N.D."/>
        </authorList>
    </citation>
    <scope>NUCLEOTIDE SEQUENCE [LARGE SCALE GENOMIC DNA]</scope>
    <source>
        <strain evidence="1">Cs-k2</strain>
    </source>
</reference>
<proteinExistence type="predicted"/>
<dbReference type="AlphaFoldDB" id="A0A3R7H0W9"/>
<dbReference type="OrthoDB" id="10474680at2759"/>
<comment type="caution">
    <text evidence="1">The sequence shown here is derived from an EMBL/GenBank/DDBJ whole genome shotgun (WGS) entry which is preliminary data.</text>
</comment>
<dbReference type="Proteomes" id="UP000286415">
    <property type="component" value="Unassembled WGS sequence"/>
</dbReference>
<sequence length="173" mass="19230">MSLDIPLWVEPEPKGQNELTESGIHGSIHRFEAFVQESSVGFVLVVQRLSFTRKAQVKKGAGQYAFQREDSQKAVSNSALNWVLEGAWTTVKGRLSHAATSLSEKKFCLVNVWALSLQIFLPCPRCPLGGDDTPGKAVKHRKTRVVVHEFDAGNHFPNGSFDTPNECYVFRVS</sequence>
<accession>A0A3R7H0W9</accession>
<protein>
    <submittedName>
        <fullName evidence="1">Uncharacterized protein</fullName>
    </submittedName>
</protein>
<dbReference type="EMBL" id="NIRI02000042">
    <property type="protein sequence ID" value="KAG5449184.1"/>
    <property type="molecule type" value="Genomic_DNA"/>
</dbReference>
<name>A0A3R7H0W9_CLOSI</name>
<keyword evidence="2" id="KW-1185">Reference proteome</keyword>
<evidence type="ECO:0000313" key="1">
    <source>
        <dbReference type="EMBL" id="KAG5449184.1"/>
    </source>
</evidence>
<gene>
    <name evidence="1" type="ORF">CSKR_104713</name>
</gene>
<reference evidence="1 2" key="2">
    <citation type="journal article" date="2021" name="Genomics">
        <title>High-quality reference genome for Clonorchis sinensis.</title>
        <authorList>
            <person name="Young N.D."/>
            <person name="Stroehlein A.J."/>
            <person name="Kinkar L."/>
            <person name="Wang T."/>
            <person name="Sohn W.M."/>
            <person name="Chang B.C.H."/>
            <person name="Kaur P."/>
            <person name="Weisz D."/>
            <person name="Dudchenko O."/>
            <person name="Aiden E.L."/>
            <person name="Korhonen P.K."/>
            <person name="Gasser R.B."/>
        </authorList>
    </citation>
    <scope>NUCLEOTIDE SEQUENCE [LARGE SCALE GENOMIC DNA]</scope>
    <source>
        <strain evidence="1">Cs-k2</strain>
    </source>
</reference>
<organism evidence="1 2">
    <name type="scientific">Clonorchis sinensis</name>
    <name type="common">Chinese liver fluke</name>
    <dbReference type="NCBI Taxonomy" id="79923"/>
    <lineage>
        <taxon>Eukaryota</taxon>
        <taxon>Metazoa</taxon>
        <taxon>Spiralia</taxon>
        <taxon>Lophotrochozoa</taxon>
        <taxon>Platyhelminthes</taxon>
        <taxon>Trematoda</taxon>
        <taxon>Digenea</taxon>
        <taxon>Opisthorchiida</taxon>
        <taxon>Opisthorchiata</taxon>
        <taxon>Opisthorchiidae</taxon>
        <taxon>Clonorchis</taxon>
    </lineage>
</organism>